<dbReference type="Gene3D" id="2.60.120.10">
    <property type="entry name" value="Jelly Rolls"/>
    <property type="match status" value="1"/>
</dbReference>
<dbReference type="InterPro" id="IPR051610">
    <property type="entry name" value="GPI/OXD"/>
</dbReference>
<keyword evidence="1" id="KW-0479">Metal-binding</keyword>
<feature type="domain" description="Cupin type-2" evidence="2">
    <location>
        <begin position="50"/>
        <end position="118"/>
    </location>
</feature>
<comment type="caution">
    <text evidence="3">The sequence shown here is derived from an EMBL/GenBank/DDBJ whole genome shotgun (WGS) entry which is preliminary data.</text>
</comment>
<dbReference type="PANTHER" id="PTHR35848">
    <property type="entry name" value="OXALATE-BINDING PROTEIN"/>
    <property type="match status" value="1"/>
</dbReference>
<name>A0ABU0FNP0_9HYPH</name>
<dbReference type="PANTHER" id="PTHR35848:SF6">
    <property type="entry name" value="CUPIN TYPE-2 DOMAIN-CONTAINING PROTEIN"/>
    <property type="match status" value="1"/>
</dbReference>
<dbReference type="InterPro" id="IPR014710">
    <property type="entry name" value="RmlC-like_jellyroll"/>
</dbReference>
<protein>
    <submittedName>
        <fullName evidence="3">Mannose-6-phosphate isomerase-like protein (Cupin superfamily)</fullName>
    </submittedName>
</protein>
<dbReference type="InterPro" id="IPR013096">
    <property type="entry name" value="Cupin_2"/>
</dbReference>
<dbReference type="EMBL" id="JAUSVK010000001">
    <property type="protein sequence ID" value="MDQ0396229.1"/>
    <property type="molecule type" value="Genomic_DNA"/>
</dbReference>
<keyword evidence="4" id="KW-1185">Reference proteome</keyword>
<dbReference type="SUPFAM" id="SSF51182">
    <property type="entry name" value="RmlC-like cupins"/>
    <property type="match status" value="1"/>
</dbReference>
<evidence type="ECO:0000313" key="4">
    <source>
        <dbReference type="Proteomes" id="UP001237448"/>
    </source>
</evidence>
<reference evidence="3 4" key="1">
    <citation type="submission" date="2023-07" db="EMBL/GenBank/DDBJ databases">
        <title>Genomic Encyclopedia of Type Strains, Phase IV (KMG-IV): sequencing the most valuable type-strain genomes for metagenomic binning, comparative biology and taxonomic classification.</title>
        <authorList>
            <person name="Goeker M."/>
        </authorList>
    </citation>
    <scope>NUCLEOTIDE SEQUENCE [LARGE SCALE GENOMIC DNA]</scope>
    <source>
        <strain evidence="3 4">DSM 5896</strain>
    </source>
</reference>
<organism evidence="3 4">
    <name type="scientific">Labrys monachus</name>
    <dbReference type="NCBI Taxonomy" id="217067"/>
    <lineage>
        <taxon>Bacteria</taxon>
        <taxon>Pseudomonadati</taxon>
        <taxon>Pseudomonadota</taxon>
        <taxon>Alphaproteobacteria</taxon>
        <taxon>Hyphomicrobiales</taxon>
        <taxon>Xanthobacteraceae</taxon>
        <taxon>Labrys</taxon>
    </lineage>
</organism>
<dbReference type="Proteomes" id="UP001237448">
    <property type="component" value="Unassembled WGS sequence"/>
</dbReference>
<gene>
    <name evidence="3" type="ORF">J3R73_006021</name>
</gene>
<evidence type="ECO:0000259" key="2">
    <source>
        <dbReference type="Pfam" id="PF07883"/>
    </source>
</evidence>
<sequence>MPGNVTSQAVIAGTAQREREGWDDASRGNASWFTLFCADRTPTSAMSAGIMELSPAGGILEPHRHRQAEIYFVAEGTGILTIDGVETRISAGTAAFIPGDAEHSLRNDSAALLRIFYVFPTDRFADVVYRFPGEGD</sequence>
<dbReference type="Pfam" id="PF07883">
    <property type="entry name" value="Cupin_2"/>
    <property type="match status" value="1"/>
</dbReference>
<evidence type="ECO:0000256" key="1">
    <source>
        <dbReference type="ARBA" id="ARBA00022723"/>
    </source>
</evidence>
<dbReference type="RefSeq" id="WP_307436179.1">
    <property type="nucleotide sequence ID" value="NZ_JAUSVK010000001.1"/>
</dbReference>
<proteinExistence type="predicted"/>
<evidence type="ECO:0000313" key="3">
    <source>
        <dbReference type="EMBL" id="MDQ0396229.1"/>
    </source>
</evidence>
<dbReference type="InterPro" id="IPR011051">
    <property type="entry name" value="RmlC_Cupin_sf"/>
</dbReference>
<accession>A0ABU0FNP0</accession>